<dbReference type="Proteomes" id="UP000004358">
    <property type="component" value="Unassembled WGS sequence"/>
</dbReference>
<protein>
    <recommendedName>
        <fullName evidence="2">Methyltransferase domain-containing protein</fullName>
    </recommendedName>
</protein>
<dbReference type="Gene3D" id="3.40.50.150">
    <property type="entry name" value="Vaccinia Virus protein VP39"/>
    <property type="match status" value="1"/>
</dbReference>
<dbReference type="Pfam" id="PF13649">
    <property type="entry name" value="Methyltransf_25"/>
    <property type="match status" value="1"/>
</dbReference>
<dbReference type="eggNOG" id="COG4106">
    <property type="taxonomic scope" value="Bacteria"/>
</dbReference>
<organism evidence="3 4">
    <name type="scientific">Blastopirellula marina DSM 3645</name>
    <dbReference type="NCBI Taxonomy" id="314230"/>
    <lineage>
        <taxon>Bacteria</taxon>
        <taxon>Pseudomonadati</taxon>
        <taxon>Planctomycetota</taxon>
        <taxon>Planctomycetia</taxon>
        <taxon>Pirellulales</taxon>
        <taxon>Pirellulaceae</taxon>
        <taxon>Blastopirellula</taxon>
    </lineage>
</organism>
<evidence type="ECO:0000313" key="3">
    <source>
        <dbReference type="EMBL" id="EAQ78283.1"/>
    </source>
</evidence>
<comment type="caution">
    <text evidence="3">The sequence shown here is derived from an EMBL/GenBank/DDBJ whole genome shotgun (WGS) entry which is preliminary data.</text>
</comment>
<dbReference type="HOGENOM" id="CLU_069129_9_0_0"/>
<dbReference type="PANTHER" id="PTHR43861">
    <property type="entry name" value="TRANS-ACONITATE 2-METHYLTRANSFERASE-RELATED"/>
    <property type="match status" value="1"/>
</dbReference>
<keyword evidence="1" id="KW-0808">Transferase</keyword>
<dbReference type="EMBL" id="AANZ01000022">
    <property type="protein sequence ID" value="EAQ78283.1"/>
    <property type="molecule type" value="Genomic_DNA"/>
</dbReference>
<dbReference type="STRING" id="314230.DSM3645_18141"/>
<gene>
    <name evidence="3" type="ORF">DSM3645_18141</name>
</gene>
<proteinExistence type="predicted"/>
<dbReference type="CDD" id="cd02440">
    <property type="entry name" value="AdoMet_MTases"/>
    <property type="match status" value="1"/>
</dbReference>
<dbReference type="SUPFAM" id="SSF53335">
    <property type="entry name" value="S-adenosyl-L-methionine-dependent methyltransferases"/>
    <property type="match status" value="1"/>
</dbReference>
<feature type="domain" description="Methyltransferase" evidence="2">
    <location>
        <begin position="22"/>
        <end position="115"/>
    </location>
</feature>
<name>A3ZYS2_9BACT</name>
<dbReference type="InterPro" id="IPR029063">
    <property type="entry name" value="SAM-dependent_MTases_sf"/>
</dbReference>
<evidence type="ECO:0000313" key="4">
    <source>
        <dbReference type="Proteomes" id="UP000004358"/>
    </source>
</evidence>
<dbReference type="GO" id="GO:0016740">
    <property type="term" value="F:transferase activity"/>
    <property type="evidence" value="ECO:0007669"/>
    <property type="project" value="UniProtKB-KW"/>
</dbReference>
<evidence type="ECO:0000256" key="1">
    <source>
        <dbReference type="ARBA" id="ARBA00022679"/>
    </source>
</evidence>
<sequence>MLPVAHEVVRRLRDRQCSGGTIVDLGCGAGQVAGEYAAAGYDVIGVDLSPAMIELAQSIVPHARFEVGSWTTWPLPPCIAISALGEVVCYLSPGVDPVAVLQDFFAKAFAALAAGGLLVLDVVEIGMGRELDPTWTAGEDWCCLVKYQYDESHDQLTRRITTFRAAGEFYRRQDEVHRQQLFARDEVAQMLEQAGFQVEVAERFGDFTPLPGRAFFAAMKRE</sequence>
<evidence type="ECO:0000259" key="2">
    <source>
        <dbReference type="Pfam" id="PF13649"/>
    </source>
</evidence>
<dbReference type="AlphaFoldDB" id="A3ZYS2"/>
<dbReference type="InterPro" id="IPR041698">
    <property type="entry name" value="Methyltransf_25"/>
</dbReference>
<reference evidence="3 4" key="1">
    <citation type="submission" date="2006-02" db="EMBL/GenBank/DDBJ databases">
        <authorList>
            <person name="Amann R."/>
            <person name="Ferriera S."/>
            <person name="Johnson J."/>
            <person name="Kravitz S."/>
            <person name="Halpern A."/>
            <person name="Remington K."/>
            <person name="Beeson K."/>
            <person name="Tran B."/>
            <person name="Rogers Y.-H."/>
            <person name="Friedman R."/>
            <person name="Venter J.C."/>
        </authorList>
    </citation>
    <scope>NUCLEOTIDE SEQUENCE [LARGE SCALE GENOMIC DNA]</scope>
    <source>
        <strain evidence="3 4">DSM 3645</strain>
    </source>
</reference>
<accession>A3ZYS2</accession>